<dbReference type="SUPFAM" id="SSF51556">
    <property type="entry name" value="Metallo-dependent hydrolases"/>
    <property type="match status" value="1"/>
</dbReference>
<proteinExistence type="predicted"/>
<accession>A0A166NSS3</accession>
<dbReference type="EMBL" id="KV417521">
    <property type="protein sequence ID" value="KZP25339.1"/>
    <property type="molecule type" value="Genomic_DNA"/>
</dbReference>
<evidence type="ECO:0000313" key="3">
    <source>
        <dbReference type="Proteomes" id="UP000076532"/>
    </source>
</evidence>
<sequence>MILGVEKAILGILYPGVYPGDIDKAAILARMANATNTPQKSRASSPNRCERAASGRRARNRRGRYALAHPHADGVFVSSYDTAYLGDPAFVAFFRFDAMHPPARDSLRATSPCSSSHKDPGCVLSPLTDRFQSAASGALDQQCGASRPSPVFERVYFDLAGAIVDPKNLFYGSDYPFTPAAVASQFAEALEGPDAVKEQGKKGALEGAAWDVSWMSKEPPFQYRHILSMHCETAKIKAIWCPMYMEVGRANIRVALRLSLWTDL</sequence>
<name>A0A166NSS3_9AGAM</name>
<evidence type="ECO:0008006" key="4">
    <source>
        <dbReference type="Google" id="ProtNLM"/>
    </source>
</evidence>
<dbReference type="Gene3D" id="3.20.20.140">
    <property type="entry name" value="Metal-dependent hydrolases"/>
    <property type="match status" value="1"/>
</dbReference>
<feature type="compositionally biased region" description="Polar residues" evidence="1">
    <location>
        <begin position="35"/>
        <end position="47"/>
    </location>
</feature>
<evidence type="ECO:0000256" key="1">
    <source>
        <dbReference type="SAM" id="MobiDB-lite"/>
    </source>
</evidence>
<dbReference type="AlphaFoldDB" id="A0A166NSS3"/>
<gene>
    <name evidence="2" type="ORF">FIBSPDRAFT_888150</name>
</gene>
<dbReference type="InterPro" id="IPR032466">
    <property type="entry name" value="Metal_Hydrolase"/>
</dbReference>
<reference evidence="2 3" key="1">
    <citation type="journal article" date="2016" name="Mol. Biol. Evol.">
        <title>Comparative Genomics of Early-Diverging Mushroom-Forming Fungi Provides Insights into the Origins of Lignocellulose Decay Capabilities.</title>
        <authorList>
            <person name="Nagy L.G."/>
            <person name="Riley R."/>
            <person name="Tritt A."/>
            <person name="Adam C."/>
            <person name="Daum C."/>
            <person name="Floudas D."/>
            <person name="Sun H."/>
            <person name="Yadav J.S."/>
            <person name="Pangilinan J."/>
            <person name="Larsson K.H."/>
            <person name="Matsuura K."/>
            <person name="Barry K."/>
            <person name="Labutti K."/>
            <person name="Kuo R."/>
            <person name="Ohm R.A."/>
            <person name="Bhattacharya S.S."/>
            <person name="Shirouzu T."/>
            <person name="Yoshinaga Y."/>
            <person name="Martin F.M."/>
            <person name="Grigoriev I.V."/>
            <person name="Hibbett D.S."/>
        </authorList>
    </citation>
    <scope>NUCLEOTIDE SEQUENCE [LARGE SCALE GENOMIC DNA]</scope>
    <source>
        <strain evidence="2 3">CBS 109695</strain>
    </source>
</reference>
<feature type="region of interest" description="Disordered" evidence="1">
    <location>
        <begin position="35"/>
        <end position="62"/>
    </location>
</feature>
<evidence type="ECO:0000313" key="2">
    <source>
        <dbReference type="EMBL" id="KZP25339.1"/>
    </source>
</evidence>
<protein>
    <recommendedName>
        <fullName evidence="4">Amidohydrolase-related domain-containing protein</fullName>
    </recommendedName>
</protein>
<dbReference type="Proteomes" id="UP000076532">
    <property type="component" value="Unassembled WGS sequence"/>
</dbReference>
<organism evidence="2 3">
    <name type="scientific">Athelia psychrophila</name>
    <dbReference type="NCBI Taxonomy" id="1759441"/>
    <lineage>
        <taxon>Eukaryota</taxon>
        <taxon>Fungi</taxon>
        <taxon>Dikarya</taxon>
        <taxon>Basidiomycota</taxon>
        <taxon>Agaricomycotina</taxon>
        <taxon>Agaricomycetes</taxon>
        <taxon>Agaricomycetidae</taxon>
        <taxon>Atheliales</taxon>
        <taxon>Atheliaceae</taxon>
        <taxon>Athelia</taxon>
    </lineage>
</organism>
<keyword evidence="3" id="KW-1185">Reference proteome</keyword>